<feature type="transmembrane region" description="Helical" evidence="13">
    <location>
        <begin position="93"/>
        <end position="116"/>
    </location>
</feature>
<keyword evidence="10" id="KW-0406">Ion transport</keyword>
<reference evidence="14 15" key="1">
    <citation type="submission" date="2020-04" db="EMBL/GenBank/DDBJ databases">
        <authorList>
            <person name="Doyle D.A."/>
        </authorList>
    </citation>
    <scope>NUCLEOTIDE SEQUENCE [LARGE SCALE GENOMIC DNA]</scope>
    <source>
        <strain evidence="14 15">P21</strain>
    </source>
</reference>
<dbReference type="AlphaFoldDB" id="A0A7Y0EK61"/>
<dbReference type="EMBL" id="JABBNI010000058">
    <property type="protein sequence ID" value="NMM64969.1"/>
    <property type="molecule type" value="Genomic_DNA"/>
</dbReference>
<dbReference type="GO" id="GO:0006811">
    <property type="term" value="P:monoatomic ion transport"/>
    <property type="evidence" value="ECO:0007669"/>
    <property type="project" value="UniProtKB-KW"/>
</dbReference>
<feature type="transmembrane region" description="Helical" evidence="13">
    <location>
        <begin position="136"/>
        <end position="158"/>
    </location>
</feature>
<dbReference type="Proteomes" id="UP000537131">
    <property type="component" value="Unassembled WGS sequence"/>
</dbReference>
<evidence type="ECO:0000256" key="7">
    <source>
        <dbReference type="ARBA" id="ARBA00022475"/>
    </source>
</evidence>
<feature type="transmembrane region" description="Helical" evidence="13">
    <location>
        <begin position="170"/>
        <end position="189"/>
    </location>
</feature>
<accession>A0A7Y0EK61</accession>
<comment type="similarity">
    <text evidence="3">Belongs to the multi antimicrobial extrusion (MATE) (TC 2.A.66.1) family.</text>
</comment>
<name>A0A7Y0EK61_9CLOT</name>
<feature type="transmembrane region" description="Helical" evidence="13">
    <location>
        <begin position="201"/>
        <end position="231"/>
    </location>
</feature>
<dbReference type="CDD" id="cd13137">
    <property type="entry name" value="MATE_NorM_like"/>
    <property type="match status" value="1"/>
</dbReference>
<evidence type="ECO:0000256" key="10">
    <source>
        <dbReference type="ARBA" id="ARBA00023065"/>
    </source>
</evidence>
<evidence type="ECO:0000313" key="15">
    <source>
        <dbReference type="Proteomes" id="UP000537131"/>
    </source>
</evidence>
<keyword evidence="6" id="KW-0050">Antiport</keyword>
<feature type="transmembrane region" description="Helical" evidence="13">
    <location>
        <begin position="62"/>
        <end position="81"/>
    </location>
</feature>
<dbReference type="GO" id="GO:0005886">
    <property type="term" value="C:plasma membrane"/>
    <property type="evidence" value="ECO:0007669"/>
    <property type="project" value="UniProtKB-SubCell"/>
</dbReference>
<evidence type="ECO:0000256" key="13">
    <source>
        <dbReference type="SAM" id="Phobius"/>
    </source>
</evidence>
<dbReference type="InterPro" id="IPR050222">
    <property type="entry name" value="MATE_MdtK"/>
</dbReference>
<dbReference type="InterPro" id="IPR048279">
    <property type="entry name" value="MdtK-like"/>
</dbReference>
<protein>
    <recommendedName>
        <fullName evidence="4">Probable multidrug resistance protein NorM</fullName>
    </recommendedName>
    <alternativeName>
        <fullName evidence="12">Multidrug-efflux transporter</fullName>
    </alternativeName>
</protein>
<evidence type="ECO:0000256" key="9">
    <source>
        <dbReference type="ARBA" id="ARBA00022989"/>
    </source>
</evidence>
<dbReference type="PANTHER" id="PTHR43298">
    <property type="entry name" value="MULTIDRUG RESISTANCE PROTEIN NORM-RELATED"/>
    <property type="match status" value="1"/>
</dbReference>
<feature type="transmembrane region" description="Helical" evidence="13">
    <location>
        <begin position="331"/>
        <end position="351"/>
    </location>
</feature>
<evidence type="ECO:0000256" key="11">
    <source>
        <dbReference type="ARBA" id="ARBA00023136"/>
    </source>
</evidence>
<evidence type="ECO:0000256" key="12">
    <source>
        <dbReference type="ARBA" id="ARBA00031636"/>
    </source>
</evidence>
<evidence type="ECO:0000256" key="5">
    <source>
        <dbReference type="ARBA" id="ARBA00022448"/>
    </source>
</evidence>
<evidence type="ECO:0000313" key="14">
    <source>
        <dbReference type="EMBL" id="NMM64969.1"/>
    </source>
</evidence>
<keyword evidence="11 13" id="KW-0472">Membrane</keyword>
<dbReference type="GO" id="GO:0042910">
    <property type="term" value="F:xenobiotic transmembrane transporter activity"/>
    <property type="evidence" value="ECO:0007669"/>
    <property type="project" value="InterPro"/>
</dbReference>
<feature type="transmembrane region" description="Helical" evidence="13">
    <location>
        <begin position="371"/>
        <end position="389"/>
    </location>
</feature>
<dbReference type="PANTHER" id="PTHR43298:SF2">
    <property type="entry name" value="FMN_FAD EXPORTER YEEO-RELATED"/>
    <property type="match status" value="1"/>
</dbReference>
<evidence type="ECO:0000256" key="3">
    <source>
        <dbReference type="ARBA" id="ARBA00010199"/>
    </source>
</evidence>
<gene>
    <name evidence="14" type="ORF">HBE96_20475</name>
</gene>
<dbReference type="NCBIfam" id="TIGR00797">
    <property type="entry name" value="matE"/>
    <property type="match status" value="1"/>
</dbReference>
<feature type="transmembrane region" description="Helical" evidence="13">
    <location>
        <begin position="401"/>
        <end position="425"/>
    </location>
</feature>
<comment type="function">
    <text evidence="1">Multidrug efflux pump.</text>
</comment>
<evidence type="ECO:0000256" key="2">
    <source>
        <dbReference type="ARBA" id="ARBA00004651"/>
    </source>
</evidence>
<evidence type="ECO:0000256" key="4">
    <source>
        <dbReference type="ARBA" id="ARBA00020268"/>
    </source>
</evidence>
<sequence>MENIMKNINQRKEMIISICALAWPSIVEQALQTTVQYVSSAMVGRLGAQASAAVGLTTTVNWLINSPSFAMGIGVLSYISLCIGAKKFEKAKIAAIQSIIITFILGIIMGIATLSITPFLPKWLGASSEIQRDASLYFGIICFPMLFRVATIVFGAVLRSTGDMKTPMKVNLIMNITNIILNFLLIYGTETIDIGNFKLTIYGAGLGVAGSATAAAISYSISGCLMFFALYRNKLVSPKGKKIKLNIPIMKRCISVGFPITIERVVTCLGQVVFSSLVTRLGTLAFAAHSIALTAEQAFYIPGYGMQASASTLAGNALGERNEKKLHQMSVTILGIAVVVMTITGTILFIFPNVMMSIFTKNPVVVKSGSSALRIVAVSEPIFGALIILEGIFNGVGDTKTPVFVSILSMWGVRIVSTFICISKFKLGLNAVWICMVADNIFRFTILFIRFLRGTWKRKLSL</sequence>
<keyword evidence="15" id="KW-1185">Reference proteome</keyword>
<keyword evidence="8 13" id="KW-0812">Transmembrane</keyword>
<keyword evidence="5" id="KW-0813">Transport</keyword>
<evidence type="ECO:0000256" key="8">
    <source>
        <dbReference type="ARBA" id="ARBA00022692"/>
    </source>
</evidence>
<reference evidence="14 15" key="2">
    <citation type="submission" date="2020-06" db="EMBL/GenBank/DDBJ databases">
        <title>Complete Genome Sequence of Clostridium muelleri sp. nov. P21T, an Acid-Alcohol Producing Acetogen Isolated from Old Hay.</title>
        <authorList>
            <person name="Duncan K.E."/>
            <person name="Tanner R.S."/>
        </authorList>
    </citation>
    <scope>NUCLEOTIDE SEQUENCE [LARGE SCALE GENOMIC DNA]</scope>
    <source>
        <strain evidence="14 15">P21</strain>
    </source>
</reference>
<dbReference type="InterPro" id="IPR002528">
    <property type="entry name" value="MATE_fam"/>
</dbReference>
<dbReference type="GO" id="GO:0015297">
    <property type="term" value="F:antiporter activity"/>
    <property type="evidence" value="ECO:0007669"/>
    <property type="project" value="UniProtKB-KW"/>
</dbReference>
<comment type="subcellular location">
    <subcellularLocation>
        <location evidence="2">Cell membrane</location>
        <topology evidence="2">Multi-pass membrane protein</topology>
    </subcellularLocation>
</comment>
<feature type="transmembrane region" description="Helical" evidence="13">
    <location>
        <begin position="431"/>
        <end position="452"/>
    </location>
</feature>
<dbReference type="PIRSF" id="PIRSF006603">
    <property type="entry name" value="DinF"/>
    <property type="match status" value="1"/>
</dbReference>
<evidence type="ECO:0000256" key="1">
    <source>
        <dbReference type="ARBA" id="ARBA00003408"/>
    </source>
</evidence>
<proteinExistence type="inferred from homology"/>
<dbReference type="Pfam" id="PF01554">
    <property type="entry name" value="MatE"/>
    <property type="match status" value="2"/>
</dbReference>
<organism evidence="14 15">
    <name type="scientific">Clostridium muellerianum</name>
    <dbReference type="NCBI Taxonomy" id="2716538"/>
    <lineage>
        <taxon>Bacteria</taxon>
        <taxon>Bacillati</taxon>
        <taxon>Bacillota</taxon>
        <taxon>Clostridia</taxon>
        <taxon>Eubacteriales</taxon>
        <taxon>Clostridiaceae</taxon>
        <taxon>Clostridium</taxon>
    </lineage>
</organism>
<keyword evidence="7" id="KW-1003">Cell membrane</keyword>
<evidence type="ECO:0000256" key="6">
    <source>
        <dbReference type="ARBA" id="ARBA00022449"/>
    </source>
</evidence>
<comment type="caution">
    <text evidence="14">The sequence shown here is derived from an EMBL/GenBank/DDBJ whole genome shotgun (WGS) entry which is preliminary data.</text>
</comment>
<keyword evidence="9 13" id="KW-1133">Transmembrane helix</keyword>